<protein>
    <submittedName>
        <fullName evidence="2">Uncharacterized protein</fullName>
    </submittedName>
</protein>
<evidence type="ECO:0000313" key="2">
    <source>
        <dbReference type="EMBL" id="RKR76347.1"/>
    </source>
</evidence>
<gene>
    <name evidence="2" type="ORF">C8E83_3517</name>
</gene>
<sequence length="93" mass="10541">MTDPTAQPFLPDEHGLRRDRQLRLYNANTLTGDRERQIRAACRGADPYGTVLPAWMTEALLHEIDRLRTQLDTVLRQSGSDAPPESESTHERG</sequence>
<feature type="region of interest" description="Disordered" evidence="1">
    <location>
        <begin position="73"/>
        <end position="93"/>
    </location>
</feature>
<dbReference type="AlphaFoldDB" id="A0A495IK57"/>
<comment type="caution">
    <text evidence="2">The sequence shown here is derived from an EMBL/GenBank/DDBJ whole genome shotgun (WGS) entry which is preliminary data.</text>
</comment>
<dbReference type="Proteomes" id="UP000280008">
    <property type="component" value="Unassembled WGS sequence"/>
</dbReference>
<evidence type="ECO:0000256" key="1">
    <source>
        <dbReference type="SAM" id="MobiDB-lite"/>
    </source>
</evidence>
<name>A0A495IK57_9MICO</name>
<dbReference type="EMBL" id="RBKS01000001">
    <property type="protein sequence ID" value="RKR76347.1"/>
    <property type="molecule type" value="Genomic_DNA"/>
</dbReference>
<evidence type="ECO:0000313" key="3">
    <source>
        <dbReference type="Proteomes" id="UP000280008"/>
    </source>
</evidence>
<reference evidence="2 3" key="1">
    <citation type="submission" date="2018-10" db="EMBL/GenBank/DDBJ databases">
        <title>Sequencing the genomes of 1000 actinobacteria strains.</title>
        <authorList>
            <person name="Klenk H.-P."/>
        </authorList>
    </citation>
    <scope>NUCLEOTIDE SEQUENCE [LARGE SCALE GENOMIC DNA]</scope>
    <source>
        <strain evidence="2 3">DSM 17894</strain>
    </source>
</reference>
<accession>A0A495IK57</accession>
<dbReference type="RefSeq" id="WP_121371332.1">
    <property type="nucleotide sequence ID" value="NZ_RBKS01000001.1"/>
</dbReference>
<keyword evidence="3" id="KW-1185">Reference proteome</keyword>
<organism evidence="2 3">
    <name type="scientific">Frondihabitans australicus</name>
    <dbReference type="NCBI Taxonomy" id="386892"/>
    <lineage>
        <taxon>Bacteria</taxon>
        <taxon>Bacillati</taxon>
        <taxon>Actinomycetota</taxon>
        <taxon>Actinomycetes</taxon>
        <taxon>Micrococcales</taxon>
        <taxon>Microbacteriaceae</taxon>
        <taxon>Frondihabitans</taxon>
    </lineage>
</organism>
<proteinExistence type="predicted"/>